<dbReference type="PANTHER" id="PTHR30576:SF0">
    <property type="entry name" value="UNDECAPRENYL-PHOSPHATE N-ACETYLGALACTOSAMINYL 1-PHOSPHATE TRANSFERASE-RELATED"/>
    <property type="match status" value="1"/>
</dbReference>
<dbReference type="GO" id="GO:0000271">
    <property type="term" value="P:polysaccharide biosynthetic process"/>
    <property type="evidence" value="ECO:0007669"/>
    <property type="project" value="UniProtKB-KW"/>
</dbReference>
<feature type="transmembrane region" description="Helical" evidence="4">
    <location>
        <begin position="70"/>
        <end position="94"/>
    </location>
</feature>
<dbReference type="InterPro" id="IPR003362">
    <property type="entry name" value="Bact_transf"/>
</dbReference>
<dbReference type="AlphaFoldDB" id="A0A9Q4AM89"/>
<gene>
    <name evidence="6" type="ORF">NF348_03765</name>
</gene>
<evidence type="ECO:0000256" key="2">
    <source>
        <dbReference type="ARBA" id="ARBA00023169"/>
    </source>
</evidence>
<comment type="similarity">
    <text evidence="1">Belongs to the bacterial sugar transferase family.</text>
</comment>
<keyword evidence="6" id="KW-0808">Transferase</keyword>
<evidence type="ECO:0000256" key="4">
    <source>
        <dbReference type="SAM" id="Phobius"/>
    </source>
</evidence>
<comment type="caution">
    <text evidence="6">The sequence shown here is derived from an EMBL/GenBank/DDBJ whole genome shotgun (WGS) entry which is preliminary data.</text>
</comment>
<sequence>MSELLDFGGGESQIGSAGFPNSTGRATDCAEPGWSSVSWHSGLSLYWGEGRPASIGAFHGHRRAIAVKRVFDVAGSFGALALLLPLLLVVAALIKFSSPGPVFFVQQREGLGGKLFGILKFRTMESQICDPSGLSHTLPGDRRVTAFGRFLRRTSIDELPQLLNVLRGEMSLVGPRPHVPGMLALGRPFDEIVPYYRLRYAVLPGITGWAQANGLRGCIRNGRAATARVDHDLAYIQNWSLWLDCRILVLTLWREIVTGTGE</sequence>
<dbReference type="RefSeq" id="WP_254672611.1">
    <property type="nucleotide sequence ID" value="NZ_JAMWDU010000001.1"/>
</dbReference>
<dbReference type="GO" id="GO:0016780">
    <property type="term" value="F:phosphotransferase activity, for other substituted phosphate groups"/>
    <property type="evidence" value="ECO:0007669"/>
    <property type="project" value="TreeGrafter"/>
</dbReference>
<evidence type="ECO:0000313" key="6">
    <source>
        <dbReference type="EMBL" id="MCP8886211.1"/>
    </source>
</evidence>
<reference evidence="6" key="1">
    <citation type="submission" date="2022-06" db="EMBL/GenBank/DDBJ databases">
        <title>Devosia sp. XJ19-45 genome assembly.</title>
        <authorList>
            <person name="Li B."/>
            <person name="Cai M."/>
            <person name="Nie G."/>
            <person name="Li W."/>
        </authorList>
    </citation>
    <scope>NUCLEOTIDE SEQUENCE</scope>
    <source>
        <strain evidence="6">XJ19-45</strain>
    </source>
</reference>
<accession>A0A9Q4AM89</accession>
<dbReference type="PANTHER" id="PTHR30576">
    <property type="entry name" value="COLANIC BIOSYNTHESIS UDP-GLUCOSE LIPID CARRIER TRANSFERASE"/>
    <property type="match status" value="1"/>
</dbReference>
<keyword evidence="4" id="KW-1133">Transmembrane helix</keyword>
<protein>
    <submittedName>
        <fullName evidence="6">Sugar transferase</fullName>
    </submittedName>
</protein>
<organism evidence="6 7">
    <name type="scientific">Devosia ureilytica</name>
    <dbReference type="NCBI Taxonomy" id="2952754"/>
    <lineage>
        <taxon>Bacteria</taxon>
        <taxon>Pseudomonadati</taxon>
        <taxon>Pseudomonadota</taxon>
        <taxon>Alphaproteobacteria</taxon>
        <taxon>Hyphomicrobiales</taxon>
        <taxon>Devosiaceae</taxon>
        <taxon>Devosia</taxon>
    </lineage>
</organism>
<feature type="domain" description="Bacterial sugar transferase" evidence="5">
    <location>
        <begin position="68"/>
        <end position="254"/>
    </location>
</feature>
<evidence type="ECO:0000256" key="3">
    <source>
        <dbReference type="SAM" id="MobiDB-lite"/>
    </source>
</evidence>
<name>A0A9Q4AM89_9HYPH</name>
<keyword evidence="2" id="KW-0270">Exopolysaccharide synthesis</keyword>
<feature type="compositionally biased region" description="Polar residues" evidence="3">
    <location>
        <begin position="13"/>
        <end position="24"/>
    </location>
</feature>
<proteinExistence type="inferred from homology"/>
<dbReference type="Pfam" id="PF02397">
    <property type="entry name" value="Bac_transf"/>
    <property type="match status" value="1"/>
</dbReference>
<keyword evidence="4" id="KW-0472">Membrane</keyword>
<evidence type="ECO:0000313" key="7">
    <source>
        <dbReference type="Proteomes" id="UP001060275"/>
    </source>
</evidence>
<feature type="region of interest" description="Disordered" evidence="3">
    <location>
        <begin position="1"/>
        <end position="24"/>
    </location>
</feature>
<keyword evidence="4" id="KW-0812">Transmembrane</keyword>
<evidence type="ECO:0000256" key="1">
    <source>
        <dbReference type="ARBA" id="ARBA00006464"/>
    </source>
</evidence>
<evidence type="ECO:0000259" key="5">
    <source>
        <dbReference type="Pfam" id="PF02397"/>
    </source>
</evidence>
<keyword evidence="7" id="KW-1185">Reference proteome</keyword>
<dbReference type="Proteomes" id="UP001060275">
    <property type="component" value="Unassembled WGS sequence"/>
</dbReference>
<dbReference type="EMBL" id="JAMWDU010000001">
    <property type="protein sequence ID" value="MCP8886211.1"/>
    <property type="molecule type" value="Genomic_DNA"/>
</dbReference>